<comment type="catalytic activity">
    <reaction evidence="11 12">
        <text>L-glutamine + H2O = L-glutamate + NH4(+)</text>
        <dbReference type="Rhea" id="RHEA:15889"/>
        <dbReference type="ChEBI" id="CHEBI:15377"/>
        <dbReference type="ChEBI" id="CHEBI:28938"/>
        <dbReference type="ChEBI" id="CHEBI:29985"/>
        <dbReference type="ChEBI" id="CHEBI:58359"/>
        <dbReference type="EC" id="3.5.1.2"/>
    </reaction>
</comment>
<reference evidence="15 16" key="1">
    <citation type="journal article" date="2019" name="ISME J.">
        <title>Genome analyses of uncultured TG2/ZB3 bacteria in 'Margulisbacteria' specifically attached to ectosymbiotic spirochetes of protists in the termite gut.</title>
        <authorList>
            <person name="Utami Y.D."/>
            <person name="Kuwahara H."/>
            <person name="Igai K."/>
            <person name="Murakami T."/>
            <person name="Sugaya K."/>
            <person name="Morikawa T."/>
            <person name="Nagura Y."/>
            <person name="Yuki M."/>
            <person name="Deevong P."/>
            <person name="Inoue T."/>
            <person name="Kihara K."/>
            <person name="Lo N."/>
            <person name="Yamada A."/>
            <person name="Ohkuma M."/>
            <person name="Hongoh Y."/>
        </authorList>
    </citation>
    <scope>NUCLEOTIDE SEQUENCE [LARGE SCALE GENOMIC DNA]</scope>
    <source>
        <strain evidence="15">RsDinE6-01</strain>
    </source>
</reference>
<feature type="domain" description="Glutamine amidotransferase" evidence="14">
    <location>
        <begin position="4"/>
        <end position="201"/>
    </location>
</feature>
<feature type="active site" description="Nucleophile" evidence="12 13">
    <location>
        <position position="78"/>
    </location>
</feature>
<keyword evidence="16" id="KW-1185">Reference proteome</keyword>
<evidence type="ECO:0000256" key="5">
    <source>
        <dbReference type="ARBA" id="ARBA00022605"/>
    </source>
</evidence>
<dbReference type="GO" id="GO:0000105">
    <property type="term" value="P:L-histidine biosynthetic process"/>
    <property type="evidence" value="ECO:0007669"/>
    <property type="project" value="UniProtKB-UniRule"/>
</dbReference>
<organism evidence="15 16">
    <name type="scientific">Candidatus Termititenax dinenymphae</name>
    <dbReference type="NCBI Taxonomy" id="2218523"/>
    <lineage>
        <taxon>Bacteria</taxon>
        <taxon>Bacillati</taxon>
        <taxon>Candidatus Margulisiibacteriota</taxon>
        <taxon>Candidatus Termititenacia</taxon>
        <taxon>Candidatus Termititenacales</taxon>
        <taxon>Candidatus Termititenacaceae</taxon>
        <taxon>Candidatus Termititenax</taxon>
    </lineage>
</organism>
<evidence type="ECO:0000256" key="7">
    <source>
        <dbReference type="ARBA" id="ARBA00022962"/>
    </source>
</evidence>
<evidence type="ECO:0000256" key="9">
    <source>
        <dbReference type="ARBA" id="ARBA00023239"/>
    </source>
</evidence>
<sequence>MKTVIIDYGMGNLRSVQKAVESLGYAAEISSDPQIVTEADKLILPGVGAFPQAMENLQKKDLLPAIKAALDRPFLGICLGMQLLLSSSEEFGLTDGLNALPGRVEYFRKSVNFPADLPVPHIGWNDVRQKKDTLFKGLPETFTAYFVHSYYAVPDAASVVSGVTDYGIDFCSALEKDNIFGVQFHPEKSGENGLQILKNFLEI</sequence>
<evidence type="ECO:0000313" key="16">
    <source>
        <dbReference type="Proteomes" id="UP000282196"/>
    </source>
</evidence>
<dbReference type="AlphaFoldDB" id="A0A388TJR1"/>
<evidence type="ECO:0000256" key="11">
    <source>
        <dbReference type="ARBA" id="ARBA00049534"/>
    </source>
</evidence>
<dbReference type="GO" id="GO:0000107">
    <property type="term" value="F:imidazoleglycerol-phosphate synthase activity"/>
    <property type="evidence" value="ECO:0007669"/>
    <property type="project" value="UniProtKB-UniRule"/>
</dbReference>
<evidence type="ECO:0000256" key="13">
    <source>
        <dbReference type="PIRSR" id="PIRSR000495-1"/>
    </source>
</evidence>
<dbReference type="Proteomes" id="UP000282196">
    <property type="component" value="Unassembled WGS sequence"/>
</dbReference>
<dbReference type="GO" id="GO:0004359">
    <property type="term" value="F:glutaminase activity"/>
    <property type="evidence" value="ECO:0007669"/>
    <property type="project" value="UniProtKB-EC"/>
</dbReference>
<evidence type="ECO:0000256" key="4">
    <source>
        <dbReference type="ARBA" id="ARBA00022490"/>
    </source>
</evidence>
<feature type="active site" evidence="12 13">
    <location>
        <position position="185"/>
    </location>
</feature>
<dbReference type="FunFam" id="3.40.50.880:FF:000009">
    <property type="entry name" value="Imidazole glycerol phosphate synthase subunit HisH"/>
    <property type="match status" value="1"/>
</dbReference>
<feature type="active site" evidence="12 13">
    <location>
        <position position="187"/>
    </location>
</feature>
<dbReference type="HAMAP" id="MF_00278">
    <property type="entry name" value="HisH"/>
    <property type="match status" value="1"/>
</dbReference>
<evidence type="ECO:0000256" key="10">
    <source>
        <dbReference type="ARBA" id="ARBA00047838"/>
    </source>
</evidence>
<comment type="caution">
    <text evidence="15">The sequence shown here is derived from an EMBL/GenBank/DDBJ whole genome shotgun (WGS) entry which is preliminary data.</text>
</comment>
<dbReference type="InterPro" id="IPR029062">
    <property type="entry name" value="Class_I_gatase-like"/>
</dbReference>
<keyword evidence="5 12" id="KW-0028">Amino-acid biosynthesis</keyword>
<comment type="subcellular location">
    <subcellularLocation>
        <location evidence="1 12">Cytoplasm</location>
    </subcellularLocation>
</comment>
<dbReference type="EMBL" id="BGZP01000003">
    <property type="protein sequence ID" value="GBR77519.1"/>
    <property type="molecule type" value="Genomic_DNA"/>
</dbReference>
<evidence type="ECO:0000259" key="14">
    <source>
        <dbReference type="Pfam" id="PF00117"/>
    </source>
</evidence>
<gene>
    <name evidence="12 15" type="primary">hisH</name>
    <name evidence="15" type="ORF">RDn1_178</name>
</gene>
<name>A0A388TJR1_9BACT</name>
<dbReference type="EC" id="3.5.1.2" evidence="12"/>
<dbReference type="PANTHER" id="PTHR42701:SF1">
    <property type="entry name" value="IMIDAZOLE GLYCEROL PHOSPHATE SYNTHASE SUBUNIT HISH"/>
    <property type="match status" value="1"/>
</dbReference>
<dbReference type="GO" id="GO:0016829">
    <property type="term" value="F:lyase activity"/>
    <property type="evidence" value="ECO:0007669"/>
    <property type="project" value="UniProtKB-KW"/>
</dbReference>
<proteinExistence type="inferred from homology"/>
<dbReference type="NCBIfam" id="TIGR01855">
    <property type="entry name" value="IMP_synth_hisH"/>
    <property type="match status" value="1"/>
</dbReference>
<dbReference type="Gene3D" id="3.40.50.880">
    <property type="match status" value="1"/>
</dbReference>
<evidence type="ECO:0000256" key="12">
    <source>
        <dbReference type="HAMAP-Rule" id="MF_00278"/>
    </source>
</evidence>
<evidence type="ECO:0000256" key="3">
    <source>
        <dbReference type="ARBA" id="ARBA00011152"/>
    </source>
</evidence>
<comment type="catalytic activity">
    <reaction evidence="10 12">
        <text>5-[(5-phospho-1-deoxy-D-ribulos-1-ylimino)methylamino]-1-(5-phospho-beta-D-ribosyl)imidazole-4-carboxamide + L-glutamine = D-erythro-1-(imidazol-4-yl)glycerol 3-phosphate + 5-amino-1-(5-phospho-beta-D-ribosyl)imidazole-4-carboxamide + L-glutamate + H(+)</text>
        <dbReference type="Rhea" id="RHEA:24793"/>
        <dbReference type="ChEBI" id="CHEBI:15378"/>
        <dbReference type="ChEBI" id="CHEBI:29985"/>
        <dbReference type="ChEBI" id="CHEBI:58278"/>
        <dbReference type="ChEBI" id="CHEBI:58359"/>
        <dbReference type="ChEBI" id="CHEBI:58475"/>
        <dbReference type="ChEBI" id="CHEBI:58525"/>
        <dbReference type="EC" id="4.3.2.10"/>
    </reaction>
</comment>
<dbReference type="Pfam" id="PF00117">
    <property type="entry name" value="GATase"/>
    <property type="match status" value="1"/>
</dbReference>
<comment type="subunit">
    <text evidence="3 12">Heterodimer of HisH and HisF.</text>
</comment>
<comment type="pathway">
    <text evidence="2 12">Amino-acid biosynthesis; L-histidine biosynthesis; L-histidine from 5-phospho-alpha-D-ribose 1-diphosphate: step 5/9.</text>
</comment>
<keyword evidence="6 12" id="KW-0378">Hydrolase</keyword>
<comment type="function">
    <text evidence="12">IGPS catalyzes the conversion of PRFAR and glutamine to IGP, AICAR and glutamate. The HisH subunit catalyzes the hydrolysis of glutamine to glutamate and ammonia as part of the synthesis of IGP and AICAR. The resulting ammonia molecule is channeled to the active site of HisF.</text>
</comment>
<keyword evidence="8 12" id="KW-0368">Histidine biosynthesis</keyword>
<accession>A0A388TJR1</accession>
<keyword evidence="4 12" id="KW-0963">Cytoplasm</keyword>
<evidence type="ECO:0000256" key="1">
    <source>
        <dbReference type="ARBA" id="ARBA00004496"/>
    </source>
</evidence>
<evidence type="ECO:0000256" key="6">
    <source>
        <dbReference type="ARBA" id="ARBA00022801"/>
    </source>
</evidence>
<dbReference type="PIRSF" id="PIRSF000495">
    <property type="entry name" value="Amidotransf_hisH"/>
    <property type="match status" value="1"/>
</dbReference>
<evidence type="ECO:0000313" key="15">
    <source>
        <dbReference type="EMBL" id="GBR77519.1"/>
    </source>
</evidence>
<dbReference type="CDD" id="cd01748">
    <property type="entry name" value="GATase1_IGP_Synthase"/>
    <property type="match status" value="1"/>
</dbReference>
<dbReference type="InterPro" id="IPR010139">
    <property type="entry name" value="Imidazole-glycPsynth_HisH"/>
</dbReference>
<dbReference type="UniPathway" id="UPA00031">
    <property type="reaction ID" value="UER00010"/>
</dbReference>
<evidence type="ECO:0000256" key="8">
    <source>
        <dbReference type="ARBA" id="ARBA00023102"/>
    </source>
</evidence>
<dbReference type="EC" id="4.3.2.10" evidence="12"/>
<dbReference type="SUPFAM" id="SSF52317">
    <property type="entry name" value="Class I glutamine amidotransferase-like"/>
    <property type="match status" value="1"/>
</dbReference>
<dbReference type="PROSITE" id="PS51273">
    <property type="entry name" value="GATASE_TYPE_1"/>
    <property type="match status" value="1"/>
</dbReference>
<dbReference type="PANTHER" id="PTHR42701">
    <property type="entry name" value="IMIDAZOLE GLYCEROL PHOSPHATE SYNTHASE SUBUNIT HISH"/>
    <property type="match status" value="1"/>
</dbReference>
<dbReference type="GO" id="GO:0005737">
    <property type="term" value="C:cytoplasm"/>
    <property type="evidence" value="ECO:0007669"/>
    <property type="project" value="UniProtKB-SubCell"/>
</dbReference>
<evidence type="ECO:0000256" key="2">
    <source>
        <dbReference type="ARBA" id="ARBA00005091"/>
    </source>
</evidence>
<protein>
    <recommendedName>
        <fullName evidence="12">Imidazole glycerol phosphate synthase subunit HisH</fullName>
        <ecNumber evidence="12">4.3.2.10</ecNumber>
    </recommendedName>
    <alternativeName>
        <fullName evidence="12">IGP synthase glutaminase subunit</fullName>
        <ecNumber evidence="12">3.5.1.2</ecNumber>
    </alternativeName>
    <alternativeName>
        <fullName evidence="12">IGP synthase subunit HisH</fullName>
    </alternativeName>
    <alternativeName>
        <fullName evidence="12">ImGP synthase subunit HisH</fullName>
        <shortName evidence="12">IGPS subunit HisH</shortName>
    </alternativeName>
</protein>
<dbReference type="InterPro" id="IPR017926">
    <property type="entry name" value="GATASE"/>
</dbReference>
<keyword evidence="7 12" id="KW-0315">Glutamine amidotransferase</keyword>
<keyword evidence="9 12" id="KW-0456">Lyase</keyword>